<accession>K1T6E7</accession>
<dbReference type="SUPFAM" id="SSF111331">
    <property type="entry name" value="NAD kinase/diacylglycerol kinase-like"/>
    <property type="match status" value="1"/>
</dbReference>
<dbReference type="EMBL" id="AJWY01007034">
    <property type="protein sequence ID" value="EKC65178.1"/>
    <property type="molecule type" value="Genomic_DNA"/>
</dbReference>
<sequence length="133" mass="14528">LVKLNVECDGQQINDYYADGIIISTPTGSTAYSLSAGGPVIDPKIESILLTPICTHSLFARSLIFGNDSVLSVKIPENTSDKIRISCDGDDSVELRPGDCVRVGKSKYYADFIRIKNESFIDVLNSKLAQRRA</sequence>
<protein>
    <submittedName>
        <fullName evidence="1">ATP-NAD/AcoX kinase</fullName>
        <ecNumber evidence="1">2.7.1.-</ecNumber>
    </submittedName>
</protein>
<gene>
    <name evidence="1" type="ORF">LEA_10464</name>
</gene>
<comment type="caution">
    <text evidence="1">The sequence shown here is derived from an EMBL/GenBank/DDBJ whole genome shotgun (WGS) entry which is preliminary data.</text>
</comment>
<dbReference type="PANTHER" id="PTHR20275">
    <property type="entry name" value="NAD KINASE"/>
    <property type="match status" value="1"/>
</dbReference>
<keyword evidence="1" id="KW-0808">Transferase</keyword>
<dbReference type="EC" id="2.7.1.-" evidence="1"/>
<reference evidence="1" key="1">
    <citation type="journal article" date="2013" name="Environ. Microbiol.">
        <title>Microbiota from the distal guts of lean and obese adolescents exhibit partial functional redundancy besides clear differences in community structure.</title>
        <authorList>
            <person name="Ferrer M."/>
            <person name="Ruiz A."/>
            <person name="Lanza F."/>
            <person name="Haange S.B."/>
            <person name="Oberbach A."/>
            <person name="Till H."/>
            <person name="Bargiela R."/>
            <person name="Campoy C."/>
            <person name="Segura M.T."/>
            <person name="Richter M."/>
            <person name="von Bergen M."/>
            <person name="Seifert J."/>
            <person name="Suarez A."/>
        </authorList>
    </citation>
    <scope>NUCLEOTIDE SEQUENCE</scope>
</reference>
<dbReference type="Pfam" id="PF20143">
    <property type="entry name" value="NAD_kinase_C"/>
    <property type="match status" value="1"/>
</dbReference>
<dbReference type="GO" id="GO:0006741">
    <property type="term" value="P:NADP+ biosynthetic process"/>
    <property type="evidence" value="ECO:0007669"/>
    <property type="project" value="TreeGrafter"/>
</dbReference>
<name>K1T6E7_9ZZZZ</name>
<evidence type="ECO:0000313" key="1">
    <source>
        <dbReference type="EMBL" id="EKC65178.1"/>
    </source>
</evidence>
<dbReference type="Gene3D" id="2.60.200.30">
    <property type="entry name" value="Probable inorganic polyphosphate/atp-NAD kinase, domain 2"/>
    <property type="match status" value="1"/>
</dbReference>
<organism evidence="1">
    <name type="scientific">human gut metagenome</name>
    <dbReference type="NCBI Taxonomy" id="408170"/>
    <lineage>
        <taxon>unclassified sequences</taxon>
        <taxon>metagenomes</taxon>
        <taxon>organismal metagenomes</taxon>
    </lineage>
</organism>
<proteinExistence type="predicted"/>
<dbReference type="GO" id="GO:0003951">
    <property type="term" value="F:NAD+ kinase activity"/>
    <property type="evidence" value="ECO:0007669"/>
    <property type="project" value="InterPro"/>
</dbReference>
<dbReference type="GO" id="GO:0019674">
    <property type="term" value="P:NAD+ metabolic process"/>
    <property type="evidence" value="ECO:0007669"/>
    <property type="project" value="InterPro"/>
</dbReference>
<keyword evidence="1" id="KW-0418">Kinase</keyword>
<dbReference type="AlphaFoldDB" id="K1T6E7"/>
<feature type="non-terminal residue" evidence="1">
    <location>
        <position position="1"/>
    </location>
</feature>
<dbReference type="InterPro" id="IPR016064">
    <property type="entry name" value="NAD/diacylglycerol_kinase_sf"/>
</dbReference>
<dbReference type="PANTHER" id="PTHR20275:SF0">
    <property type="entry name" value="NAD KINASE"/>
    <property type="match status" value="1"/>
</dbReference>
<dbReference type="InterPro" id="IPR017437">
    <property type="entry name" value="ATP-NAD_kinase_PpnK-typ_C"/>
</dbReference>